<dbReference type="Gene3D" id="1.10.3720.10">
    <property type="entry name" value="MetI-like"/>
    <property type="match status" value="1"/>
</dbReference>
<reference evidence="7 8" key="1">
    <citation type="submission" date="2017-04" db="EMBL/GenBank/DDBJ databases">
        <authorList>
            <person name="Afonso C.L."/>
            <person name="Miller P.J."/>
            <person name="Scott M.A."/>
            <person name="Spackman E."/>
            <person name="Goraichik I."/>
            <person name="Dimitrov K.M."/>
            <person name="Suarez D.L."/>
            <person name="Swayne D.E."/>
        </authorList>
    </citation>
    <scope>NUCLEOTIDE SEQUENCE [LARGE SCALE GENOMIC DNA]</scope>
    <source>
        <strain evidence="7 8">DSM 12816</strain>
    </source>
</reference>
<dbReference type="GO" id="GO:0055085">
    <property type="term" value="P:transmembrane transport"/>
    <property type="evidence" value="ECO:0007669"/>
    <property type="project" value="InterPro"/>
</dbReference>
<evidence type="ECO:0000256" key="2">
    <source>
        <dbReference type="ARBA" id="ARBA00022692"/>
    </source>
</evidence>
<evidence type="ECO:0000256" key="5">
    <source>
        <dbReference type="RuleBase" id="RU363032"/>
    </source>
</evidence>
<dbReference type="InterPro" id="IPR035906">
    <property type="entry name" value="MetI-like_sf"/>
</dbReference>
<keyword evidence="2 5" id="KW-0812">Transmembrane</keyword>
<evidence type="ECO:0000256" key="1">
    <source>
        <dbReference type="ARBA" id="ARBA00004141"/>
    </source>
</evidence>
<evidence type="ECO:0000256" key="3">
    <source>
        <dbReference type="ARBA" id="ARBA00022989"/>
    </source>
</evidence>
<feature type="transmembrane region" description="Helical" evidence="5">
    <location>
        <begin position="111"/>
        <end position="132"/>
    </location>
</feature>
<gene>
    <name evidence="7" type="ORF">SAMN02745168_0565</name>
</gene>
<dbReference type="GO" id="GO:0005886">
    <property type="term" value="C:plasma membrane"/>
    <property type="evidence" value="ECO:0007669"/>
    <property type="project" value="UniProtKB-SubCell"/>
</dbReference>
<comment type="subcellular location">
    <subcellularLocation>
        <location evidence="5">Cell membrane</location>
        <topology evidence="5">Multi-pass membrane protein</topology>
    </subcellularLocation>
    <subcellularLocation>
        <location evidence="1">Membrane</location>
        <topology evidence="1">Multi-pass membrane protein</topology>
    </subcellularLocation>
</comment>
<keyword evidence="3 5" id="KW-1133">Transmembrane helix</keyword>
<keyword evidence="4 5" id="KW-0472">Membrane</keyword>
<feature type="domain" description="ABC transmembrane type-1" evidence="6">
    <location>
        <begin position="70"/>
        <end position="302"/>
    </location>
</feature>
<keyword evidence="5" id="KW-0813">Transport</keyword>
<accession>A0A1W1YNM3</accession>
<dbReference type="AlphaFoldDB" id="A0A1W1YNM3"/>
<feature type="transmembrane region" description="Helical" evidence="5">
    <location>
        <begin position="74"/>
        <end position="99"/>
    </location>
</feature>
<feature type="transmembrane region" description="Helical" evidence="5">
    <location>
        <begin position="20"/>
        <end position="42"/>
    </location>
</feature>
<evidence type="ECO:0000259" key="6">
    <source>
        <dbReference type="PROSITE" id="PS50928"/>
    </source>
</evidence>
<sequence length="316" mass="33531">MPTKHKTHRADTAAGTLYAWLSTLLVAAVCLLILAVVLYYGFGELSPDFLIKEPNPSAIHTEAGGILTPLVGTVLLTAIGTAIAYPFSLATAVYLTYYARRGAMKAVIDTAIDILSGVPSVVIALFALAIFTQPWLSFFSSQVETAVGVSRAYGKSFLVSGIAMAVMILPFVIKSMEEAMKTVPASYLEGSLALGASRWRTVSRIALLASKPGIQTGVILGMGRIIGDTAIVWLTLGGTLRMTGLQPWYSPVNWMSTLRNTGSTLTTYIFFTSPAGEGNNFHVAFGAACVLIAIIVILNLLTAVVGGIGRGRRDVH</sequence>
<dbReference type="PANTHER" id="PTHR43470">
    <property type="entry name" value="PHOSPHATE TRANSPORT SYSTEM PERMEASE PROTEIN PSTA-RELATED"/>
    <property type="match status" value="1"/>
</dbReference>
<evidence type="ECO:0000256" key="4">
    <source>
        <dbReference type="ARBA" id="ARBA00023136"/>
    </source>
</evidence>
<evidence type="ECO:0000313" key="8">
    <source>
        <dbReference type="Proteomes" id="UP000192790"/>
    </source>
</evidence>
<dbReference type="CDD" id="cd06261">
    <property type="entry name" value="TM_PBP2"/>
    <property type="match status" value="1"/>
</dbReference>
<dbReference type="PROSITE" id="PS50928">
    <property type="entry name" value="ABC_TM1"/>
    <property type="match status" value="1"/>
</dbReference>
<feature type="transmembrane region" description="Helical" evidence="5">
    <location>
        <begin position="283"/>
        <end position="308"/>
    </location>
</feature>
<dbReference type="InterPro" id="IPR000515">
    <property type="entry name" value="MetI-like"/>
</dbReference>
<dbReference type="Proteomes" id="UP000192790">
    <property type="component" value="Unassembled WGS sequence"/>
</dbReference>
<dbReference type="SUPFAM" id="SSF161098">
    <property type="entry name" value="MetI-like"/>
    <property type="match status" value="1"/>
</dbReference>
<dbReference type="OrthoDB" id="9785113at2"/>
<dbReference type="Pfam" id="PF00528">
    <property type="entry name" value="BPD_transp_1"/>
    <property type="match status" value="1"/>
</dbReference>
<comment type="similarity">
    <text evidence="5">Belongs to the binding-protein-dependent transport system permease family.</text>
</comment>
<dbReference type="PANTHER" id="PTHR43470:SF3">
    <property type="entry name" value="PHOSPHATE TRANSPORT SYSTEM PERMEASE PROTEIN PSTA-RELATED"/>
    <property type="match status" value="1"/>
</dbReference>
<organism evidence="7 8">
    <name type="scientific">Papillibacter cinnamivorans DSM 12816</name>
    <dbReference type="NCBI Taxonomy" id="1122930"/>
    <lineage>
        <taxon>Bacteria</taxon>
        <taxon>Bacillati</taxon>
        <taxon>Bacillota</taxon>
        <taxon>Clostridia</taxon>
        <taxon>Eubacteriales</taxon>
        <taxon>Oscillospiraceae</taxon>
        <taxon>Papillibacter</taxon>
    </lineage>
</organism>
<protein>
    <submittedName>
        <fullName evidence="7">Phosphate transport system permease protein</fullName>
    </submittedName>
</protein>
<name>A0A1W1YNM3_9FIRM</name>
<keyword evidence="8" id="KW-1185">Reference proteome</keyword>
<evidence type="ECO:0000313" key="7">
    <source>
        <dbReference type="EMBL" id="SMC37767.1"/>
    </source>
</evidence>
<dbReference type="EMBL" id="FWXW01000001">
    <property type="protein sequence ID" value="SMC37767.1"/>
    <property type="molecule type" value="Genomic_DNA"/>
</dbReference>
<dbReference type="STRING" id="1122930.SAMN02745168_0565"/>
<dbReference type="RefSeq" id="WP_084233199.1">
    <property type="nucleotide sequence ID" value="NZ_FWXW01000001.1"/>
</dbReference>
<proteinExistence type="inferred from homology"/>
<feature type="transmembrane region" description="Helical" evidence="5">
    <location>
        <begin position="152"/>
        <end position="173"/>
    </location>
</feature>